<evidence type="ECO:0000313" key="6">
    <source>
        <dbReference type="Proteomes" id="UP000028700"/>
    </source>
</evidence>
<dbReference type="InterPro" id="IPR010982">
    <property type="entry name" value="Lambda_DNA-bd_dom_sf"/>
</dbReference>
<dbReference type="EMBL" id="BBJM01000002">
    <property type="protein sequence ID" value="GAK47142.1"/>
    <property type="molecule type" value="Genomic_DNA"/>
</dbReference>
<dbReference type="PROSITE" id="PS00356">
    <property type="entry name" value="HTH_LACI_1"/>
    <property type="match status" value="1"/>
</dbReference>
<dbReference type="AlphaFoldDB" id="A0A081BGH4"/>
<gene>
    <name evidence="5" type="ORF">LOSG293_020800</name>
</gene>
<dbReference type="InterPro" id="IPR000843">
    <property type="entry name" value="HTH_LacI"/>
</dbReference>
<dbReference type="PANTHER" id="PTHR30146:SF109">
    <property type="entry name" value="HTH-TYPE TRANSCRIPTIONAL REGULATOR GALS"/>
    <property type="match status" value="1"/>
</dbReference>
<dbReference type="Gene3D" id="1.10.260.40">
    <property type="entry name" value="lambda repressor-like DNA-binding domains"/>
    <property type="match status" value="1"/>
</dbReference>
<proteinExistence type="predicted"/>
<dbReference type="RefSeq" id="WP_034526045.1">
    <property type="nucleotide sequence ID" value="NZ_BBAZ01000012.1"/>
</dbReference>
<organism evidence="5 6">
    <name type="scientific">Secundilactobacillus oryzae JCM 18671</name>
    <dbReference type="NCBI Taxonomy" id="1291743"/>
    <lineage>
        <taxon>Bacteria</taxon>
        <taxon>Bacillati</taxon>
        <taxon>Bacillota</taxon>
        <taxon>Bacilli</taxon>
        <taxon>Lactobacillales</taxon>
        <taxon>Lactobacillaceae</taxon>
        <taxon>Secundilactobacillus</taxon>
    </lineage>
</organism>
<dbReference type="STRING" id="1291743.LOSG293_020800"/>
<dbReference type="Gene3D" id="3.40.50.2300">
    <property type="match status" value="2"/>
</dbReference>
<dbReference type="InterPro" id="IPR001761">
    <property type="entry name" value="Peripla_BP/Lac1_sug-bd_dom"/>
</dbReference>
<dbReference type="Proteomes" id="UP000028700">
    <property type="component" value="Unassembled WGS sequence"/>
</dbReference>
<reference evidence="5" key="1">
    <citation type="journal article" date="2014" name="Genome Announc.">
        <title>Draft Genome Sequence of Lactobacillus oryzae Strain SG293T.</title>
        <authorList>
            <person name="Tanizawa Y."/>
            <person name="Fujisawa T."/>
            <person name="Mochizuki T."/>
            <person name="Kaminuma E."/>
            <person name="Nakamura Y."/>
            <person name="Tohno M."/>
        </authorList>
    </citation>
    <scope>NUCLEOTIDE SEQUENCE [LARGE SCALE GENOMIC DNA]</scope>
    <source>
        <strain evidence="5">SG293</strain>
    </source>
</reference>
<evidence type="ECO:0000313" key="5">
    <source>
        <dbReference type="EMBL" id="GAK47142.1"/>
    </source>
</evidence>
<dbReference type="SUPFAM" id="SSF53822">
    <property type="entry name" value="Periplasmic binding protein-like I"/>
    <property type="match status" value="1"/>
</dbReference>
<sequence length="318" mass="35784">MITIKDIANRAGVSVSTASRALNNNPRISLETRERIKQIADDLGYLPNFTAKNLTRGEANVVGVIFPTVESAAPENPFYIDMLRGINQELVKRHYVLSIAIGSVIKAVLDNVKAMVQQAKVKRFIVLYTDGDDPVVDYLRDNQLDFVVIGTPVGHPEDRYVDNDNLLAGQDATNSLLQQSGIRRPLFVESEYEWQYEANRRHGYEQAMAQSDLEPLVFKLPKSGAQTAVEVFLSQHADIDAVIATDDIQLLRFTRIWRKVRDADRLPMICFNRSPLINDLLEQNVQTVDVLPELLGSNAADLLFTDKDVQKLTVDYKI</sequence>
<feature type="domain" description="HTH lacI-type" evidence="4">
    <location>
        <begin position="2"/>
        <end position="56"/>
    </location>
</feature>
<dbReference type="PROSITE" id="PS50932">
    <property type="entry name" value="HTH_LACI_2"/>
    <property type="match status" value="1"/>
</dbReference>
<dbReference type="SUPFAM" id="SSF47413">
    <property type="entry name" value="lambda repressor-like DNA-binding domains"/>
    <property type="match status" value="1"/>
</dbReference>
<dbReference type="eggNOG" id="COG1609">
    <property type="taxonomic scope" value="Bacteria"/>
</dbReference>
<accession>A0A081BGH4</accession>
<dbReference type="Pfam" id="PF00532">
    <property type="entry name" value="Peripla_BP_1"/>
    <property type="match status" value="1"/>
</dbReference>
<evidence type="ECO:0000256" key="2">
    <source>
        <dbReference type="ARBA" id="ARBA00023125"/>
    </source>
</evidence>
<dbReference type="InterPro" id="IPR028082">
    <property type="entry name" value="Peripla_BP_I"/>
</dbReference>
<name>A0A081BGH4_9LACO</name>
<keyword evidence="3" id="KW-0804">Transcription</keyword>
<dbReference type="OrthoDB" id="9788209at2"/>
<dbReference type="PANTHER" id="PTHR30146">
    <property type="entry name" value="LACI-RELATED TRANSCRIPTIONAL REPRESSOR"/>
    <property type="match status" value="1"/>
</dbReference>
<protein>
    <submittedName>
        <fullName evidence="5">Transcriptional regulator</fullName>
    </submittedName>
</protein>
<evidence type="ECO:0000256" key="1">
    <source>
        <dbReference type="ARBA" id="ARBA00023015"/>
    </source>
</evidence>
<dbReference type="CDD" id="cd01392">
    <property type="entry name" value="HTH_LacI"/>
    <property type="match status" value="1"/>
</dbReference>
<dbReference type="GO" id="GO:0000976">
    <property type="term" value="F:transcription cis-regulatory region binding"/>
    <property type="evidence" value="ECO:0007669"/>
    <property type="project" value="TreeGrafter"/>
</dbReference>
<evidence type="ECO:0000256" key="3">
    <source>
        <dbReference type="ARBA" id="ARBA00023163"/>
    </source>
</evidence>
<evidence type="ECO:0000259" key="4">
    <source>
        <dbReference type="PROSITE" id="PS50932"/>
    </source>
</evidence>
<comment type="caution">
    <text evidence="5">The sequence shown here is derived from an EMBL/GenBank/DDBJ whole genome shotgun (WGS) entry which is preliminary data.</text>
</comment>
<dbReference type="Pfam" id="PF00356">
    <property type="entry name" value="LacI"/>
    <property type="match status" value="1"/>
</dbReference>
<keyword evidence="2" id="KW-0238">DNA-binding</keyword>
<keyword evidence="1" id="KW-0805">Transcription regulation</keyword>
<dbReference type="PRINTS" id="PR00036">
    <property type="entry name" value="HTHLACI"/>
</dbReference>
<dbReference type="GO" id="GO:0003700">
    <property type="term" value="F:DNA-binding transcription factor activity"/>
    <property type="evidence" value="ECO:0007669"/>
    <property type="project" value="TreeGrafter"/>
</dbReference>
<dbReference type="SMART" id="SM00354">
    <property type="entry name" value="HTH_LACI"/>
    <property type="match status" value="1"/>
</dbReference>
<keyword evidence="6" id="KW-1185">Reference proteome</keyword>